<keyword evidence="7" id="KW-0472">Membrane</keyword>
<evidence type="ECO:0000256" key="4">
    <source>
        <dbReference type="ARBA" id="ARBA00022825"/>
    </source>
</evidence>
<evidence type="ECO:0000313" key="10">
    <source>
        <dbReference type="Proteomes" id="UP001501231"/>
    </source>
</evidence>
<keyword evidence="4 5" id="KW-0720">Serine protease</keyword>
<dbReference type="PANTHER" id="PTHR43806">
    <property type="entry name" value="PEPTIDASE S8"/>
    <property type="match status" value="1"/>
</dbReference>
<keyword evidence="7" id="KW-0812">Transmembrane</keyword>
<name>A0ABN3JC83_9ACTN</name>
<feature type="compositionally biased region" description="Polar residues" evidence="6">
    <location>
        <begin position="79"/>
        <end position="89"/>
    </location>
</feature>
<dbReference type="SUPFAM" id="SSF52743">
    <property type="entry name" value="Subtilisin-like"/>
    <property type="match status" value="1"/>
</dbReference>
<dbReference type="Proteomes" id="UP001501231">
    <property type="component" value="Unassembled WGS sequence"/>
</dbReference>
<dbReference type="EMBL" id="BAAARW010000016">
    <property type="protein sequence ID" value="GAA2426942.1"/>
    <property type="molecule type" value="Genomic_DNA"/>
</dbReference>
<dbReference type="InterPro" id="IPR023827">
    <property type="entry name" value="Peptidase_S8_Asp-AS"/>
</dbReference>
<evidence type="ECO:0000256" key="5">
    <source>
        <dbReference type="PROSITE-ProRule" id="PRU01240"/>
    </source>
</evidence>
<feature type="domain" description="Peptidase S8/S53" evidence="8">
    <location>
        <begin position="164"/>
        <end position="403"/>
    </location>
</feature>
<protein>
    <recommendedName>
        <fullName evidence="8">Peptidase S8/S53 domain-containing protein</fullName>
    </recommendedName>
</protein>
<evidence type="ECO:0000259" key="8">
    <source>
        <dbReference type="Pfam" id="PF00082"/>
    </source>
</evidence>
<keyword evidence="7" id="KW-1133">Transmembrane helix</keyword>
<sequence length="493" mass="50144">MLGSLTSYGFWRGSTAGSTAAPGGRLKVVELDAEAMRLSSDELGRLLVPAANAALDDARARQAEPAKESNDEAAGQPGRRSNSDQTGNGRLSMRVAGVVAGAGAVLLTTALAPPVAVAAGAAPAVRAGAPPCNPAQGRPAGQIKQQPWPQRRLDFEQAWTVTRGEGVTVGVVDSGISSRHPQLAGKVVASFDATGTTPEDCFQHGTEVAGIIAGSDLRQTHGVPFVGVAPRVKLVNAKFAASESTQDNTLLPKAIKWAADRAQVINVSVTAPDTPALRAAVRYAQSKDALIVAAAGNVTDRQRGQEQQAYPAGYPGVLSVAAADEAGTIAEFSNLKTRVDVSAPGVGLVSTGPTGYIGGLGGTSFGAPYASGVAALVRSRHKKLNYRQVIQRIKGTAEGDNGSGSGSGMISPMQAVNGLLNAGPGHPGRQRVPGAIELGGAAPVDHRSRAIAGGIAAGAILLALLVAFGGVVIPLGRRRGWRPARGHIAASDD</sequence>
<keyword evidence="2 5" id="KW-0645">Protease</keyword>
<evidence type="ECO:0000256" key="2">
    <source>
        <dbReference type="ARBA" id="ARBA00022670"/>
    </source>
</evidence>
<dbReference type="InterPro" id="IPR050131">
    <property type="entry name" value="Peptidase_S8_subtilisin-like"/>
</dbReference>
<evidence type="ECO:0000256" key="3">
    <source>
        <dbReference type="ARBA" id="ARBA00022801"/>
    </source>
</evidence>
<dbReference type="InterPro" id="IPR022398">
    <property type="entry name" value="Peptidase_S8_His-AS"/>
</dbReference>
<accession>A0ABN3JC83</accession>
<feature type="transmembrane region" description="Helical" evidence="7">
    <location>
        <begin position="451"/>
        <end position="475"/>
    </location>
</feature>
<feature type="region of interest" description="Disordered" evidence="6">
    <location>
        <begin position="57"/>
        <end position="89"/>
    </location>
</feature>
<organism evidence="9 10">
    <name type="scientific">Actinomadura vinacea</name>
    <dbReference type="NCBI Taxonomy" id="115336"/>
    <lineage>
        <taxon>Bacteria</taxon>
        <taxon>Bacillati</taxon>
        <taxon>Actinomycetota</taxon>
        <taxon>Actinomycetes</taxon>
        <taxon>Streptosporangiales</taxon>
        <taxon>Thermomonosporaceae</taxon>
        <taxon>Actinomadura</taxon>
    </lineage>
</organism>
<feature type="active site" description="Charge relay system" evidence="5">
    <location>
        <position position="364"/>
    </location>
</feature>
<dbReference type="PROSITE" id="PS00136">
    <property type="entry name" value="SUBTILASE_ASP"/>
    <property type="match status" value="1"/>
</dbReference>
<dbReference type="InterPro" id="IPR015500">
    <property type="entry name" value="Peptidase_S8_subtilisin-rel"/>
</dbReference>
<dbReference type="PANTHER" id="PTHR43806:SF11">
    <property type="entry name" value="CEREVISIN-RELATED"/>
    <property type="match status" value="1"/>
</dbReference>
<dbReference type="Gene3D" id="3.40.50.200">
    <property type="entry name" value="Peptidase S8/S53 domain"/>
    <property type="match status" value="1"/>
</dbReference>
<comment type="similarity">
    <text evidence="1 5">Belongs to the peptidase S8 family.</text>
</comment>
<keyword evidence="10" id="KW-1185">Reference proteome</keyword>
<evidence type="ECO:0000256" key="1">
    <source>
        <dbReference type="ARBA" id="ARBA00011073"/>
    </source>
</evidence>
<evidence type="ECO:0000313" key="9">
    <source>
        <dbReference type="EMBL" id="GAA2426942.1"/>
    </source>
</evidence>
<comment type="caution">
    <text evidence="9">The sequence shown here is derived from an EMBL/GenBank/DDBJ whole genome shotgun (WGS) entry which is preliminary data.</text>
</comment>
<reference evidence="9 10" key="1">
    <citation type="journal article" date="2019" name="Int. J. Syst. Evol. Microbiol.">
        <title>The Global Catalogue of Microorganisms (GCM) 10K type strain sequencing project: providing services to taxonomists for standard genome sequencing and annotation.</title>
        <authorList>
            <consortium name="The Broad Institute Genomics Platform"/>
            <consortium name="The Broad Institute Genome Sequencing Center for Infectious Disease"/>
            <person name="Wu L."/>
            <person name="Ma J."/>
        </authorList>
    </citation>
    <scope>NUCLEOTIDE SEQUENCE [LARGE SCALE GENOMIC DNA]</scope>
    <source>
        <strain evidence="9 10">JCM 3325</strain>
    </source>
</reference>
<feature type="active site" description="Charge relay system" evidence="5">
    <location>
        <position position="204"/>
    </location>
</feature>
<proteinExistence type="inferred from homology"/>
<keyword evidence="3 5" id="KW-0378">Hydrolase</keyword>
<dbReference type="Pfam" id="PF00082">
    <property type="entry name" value="Peptidase_S8"/>
    <property type="match status" value="1"/>
</dbReference>
<feature type="active site" description="Charge relay system" evidence="5">
    <location>
        <position position="173"/>
    </location>
</feature>
<gene>
    <name evidence="9" type="ORF">GCM10010191_44500</name>
</gene>
<dbReference type="RefSeq" id="WP_344591271.1">
    <property type="nucleotide sequence ID" value="NZ_BAAARW010000016.1"/>
</dbReference>
<dbReference type="PROSITE" id="PS51892">
    <property type="entry name" value="SUBTILASE"/>
    <property type="match status" value="1"/>
</dbReference>
<dbReference type="InterPro" id="IPR000209">
    <property type="entry name" value="Peptidase_S8/S53_dom"/>
</dbReference>
<dbReference type="InterPro" id="IPR036852">
    <property type="entry name" value="Peptidase_S8/S53_dom_sf"/>
</dbReference>
<evidence type="ECO:0000256" key="7">
    <source>
        <dbReference type="SAM" id="Phobius"/>
    </source>
</evidence>
<feature type="compositionally biased region" description="Basic and acidic residues" evidence="6">
    <location>
        <begin position="57"/>
        <end position="70"/>
    </location>
</feature>
<dbReference type="PROSITE" id="PS00137">
    <property type="entry name" value="SUBTILASE_HIS"/>
    <property type="match status" value="1"/>
</dbReference>
<dbReference type="PRINTS" id="PR00723">
    <property type="entry name" value="SUBTILISIN"/>
</dbReference>
<evidence type="ECO:0000256" key="6">
    <source>
        <dbReference type="SAM" id="MobiDB-lite"/>
    </source>
</evidence>